<keyword evidence="1" id="KW-0812">Transmembrane</keyword>
<comment type="caution">
    <text evidence="2">The sequence shown here is derived from an EMBL/GenBank/DDBJ whole genome shotgun (WGS) entry which is preliminary data.</text>
</comment>
<feature type="transmembrane region" description="Helical" evidence="1">
    <location>
        <begin position="7"/>
        <end position="24"/>
    </location>
</feature>
<keyword evidence="1" id="KW-1133">Transmembrane helix</keyword>
<dbReference type="Proteomes" id="UP001604336">
    <property type="component" value="Unassembled WGS sequence"/>
</dbReference>
<organism evidence="2 3">
    <name type="scientific">Abeliophyllum distichum</name>
    <dbReference type="NCBI Taxonomy" id="126358"/>
    <lineage>
        <taxon>Eukaryota</taxon>
        <taxon>Viridiplantae</taxon>
        <taxon>Streptophyta</taxon>
        <taxon>Embryophyta</taxon>
        <taxon>Tracheophyta</taxon>
        <taxon>Spermatophyta</taxon>
        <taxon>Magnoliopsida</taxon>
        <taxon>eudicotyledons</taxon>
        <taxon>Gunneridae</taxon>
        <taxon>Pentapetalae</taxon>
        <taxon>asterids</taxon>
        <taxon>lamiids</taxon>
        <taxon>Lamiales</taxon>
        <taxon>Oleaceae</taxon>
        <taxon>Forsythieae</taxon>
        <taxon>Abeliophyllum</taxon>
    </lineage>
</organism>
<gene>
    <name evidence="2" type="ORF">Adt_27254</name>
</gene>
<feature type="transmembrane region" description="Helical" evidence="1">
    <location>
        <begin position="85"/>
        <end position="102"/>
    </location>
</feature>
<dbReference type="AlphaFoldDB" id="A0ABD1RTY8"/>
<dbReference type="EMBL" id="JBFOLK010000008">
    <property type="protein sequence ID" value="KAL2491626.1"/>
    <property type="molecule type" value="Genomic_DNA"/>
</dbReference>
<keyword evidence="1" id="KW-0472">Membrane</keyword>
<name>A0ABD1RTY8_9LAMI</name>
<proteinExistence type="predicted"/>
<evidence type="ECO:0000256" key="1">
    <source>
        <dbReference type="SAM" id="Phobius"/>
    </source>
</evidence>
<sequence>MDIAPLFGISLATSSLLPSILVYWRTPPVESYMVNTDGCVKDGFESGGGLLGIHQIETDSLWSFTTSLEVEDLGLLRPLFATSDISLPSTVILFLIFIVRATRWLTYLLQRVGSVVFISSTVHRTYRGATTT</sequence>
<evidence type="ECO:0000313" key="3">
    <source>
        <dbReference type="Proteomes" id="UP001604336"/>
    </source>
</evidence>
<reference evidence="3" key="1">
    <citation type="submission" date="2024-07" db="EMBL/GenBank/DDBJ databases">
        <title>Two chromosome-level genome assemblies of Korean endemic species Abeliophyllum distichum and Forsythia ovata (Oleaceae).</title>
        <authorList>
            <person name="Jang H."/>
        </authorList>
    </citation>
    <scope>NUCLEOTIDE SEQUENCE [LARGE SCALE GENOMIC DNA]</scope>
</reference>
<protein>
    <submittedName>
        <fullName evidence="2">Uncharacterized protein</fullName>
    </submittedName>
</protein>
<evidence type="ECO:0000313" key="2">
    <source>
        <dbReference type="EMBL" id="KAL2491626.1"/>
    </source>
</evidence>
<keyword evidence="3" id="KW-1185">Reference proteome</keyword>
<accession>A0ABD1RTY8</accession>